<name>A0A376TN25_ECOLX</name>
<reference evidence="9 10" key="1">
    <citation type="submission" date="2018-06" db="EMBL/GenBank/DDBJ databases">
        <authorList>
            <consortium name="Pathogen Informatics"/>
            <person name="Doyle S."/>
        </authorList>
    </citation>
    <scope>NUCLEOTIDE SEQUENCE [LARGE SCALE GENOMIC DNA]</scope>
    <source>
        <strain evidence="9 10">NCTC8985</strain>
    </source>
</reference>
<dbReference type="InterPro" id="IPR054160">
    <property type="entry name" value="MrkD_recept-bd"/>
</dbReference>
<gene>
    <name evidence="9" type="primary">fimA_5</name>
    <name evidence="8" type="ORF">GNZ05_12690</name>
    <name evidence="9" type="ORF">NCTC8985_03569</name>
</gene>
<dbReference type="PANTHER" id="PTHR33420:SF12">
    <property type="entry name" value="FIMBRIN-LIKE PROTEIN FIMI-RELATED"/>
    <property type="match status" value="1"/>
</dbReference>
<reference evidence="8 11" key="2">
    <citation type="submission" date="2019-11" db="EMBL/GenBank/DDBJ databases">
        <title>Whole genome sequence analysis of environmental Escherichia coli from the feces of straw-necked ibis (Threskiornis spinicollis) nesting on inland wetlands.</title>
        <authorList>
            <person name="Wyrsch E.R."/>
            <person name="Roy Chowdhury P."/>
            <person name="Wallis L."/>
            <person name="Cummins M.L."/>
            <person name="Zingali T."/>
            <person name="Brandis K.J."/>
            <person name="Djordjevic S.P."/>
        </authorList>
    </citation>
    <scope>NUCLEOTIDE SEQUENCE [LARGE SCALE GENOMIC DNA]</scope>
    <source>
        <strain evidence="8 11">IBS12</strain>
    </source>
</reference>
<sequence length="315" mass="33215">MRKLLFFLLLMIAVLPEVQATCSFYGGVTSEVSGYLNFGNVVIQRDAQVGSTIATAITGPYNGGNGIAGCQREAWTARWELTQWGTLSGYGNGVYNTNLPGVGLRLSFASTGRVLPYEISYPYSAGGTWLSIPGDGIKGELIKTGDITSGALTGSVLARASVVNQFYFANVTLNGTNTVKSEACTVTTPSVDVPMGDHDKSEFSGAGSSTDWVSFDIGLSCDVGARINVRIDATADASAGSQGVMLIDSGGASGVGIQLHYRPDDAAVQYGQERFYWQSVYGDEIVQLKARYYQTAGSITPGAANGTATFTLSYK</sequence>
<evidence type="ECO:0000256" key="3">
    <source>
        <dbReference type="ARBA" id="ARBA00022729"/>
    </source>
</evidence>
<dbReference type="Pfam" id="PF00419">
    <property type="entry name" value="Fimbrial"/>
    <property type="match status" value="1"/>
</dbReference>
<keyword evidence="4" id="KW-0281">Fimbrium</keyword>
<dbReference type="InterPro" id="IPR008966">
    <property type="entry name" value="Adhesion_dom_sf"/>
</dbReference>
<feature type="domain" description="Fimbrial-type adhesion" evidence="6">
    <location>
        <begin position="177"/>
        <end position="315"/>
    </location>
</feature>
<evidence type="ECO:0000256" key="1">
    <source>
        <dbReference type="ARBA" id="ARBA00004561"/>
    </source>
</evidence>
<evidence type="ECO:0000313" key="11">
    <source>
        <dbReference type="Proteomes" id="UP000490727"/>
    </source>
</evidence>
<organism evidence="9 10">
    <name type="scientific">Escherichia coli</name>
    <dbReference type="NCBI Taxonomy" id="562"/>
    <lineage>
        <taxon>Bacteria</taxon>
        <taxon>Pseudomonadati</taxon>
        <taxon>Pseudomonadota</taxon>
        <taxon>Gammaproteobacteria</taxon>
        <taxon>Enterobacterales</taxon>
        <taxon>Enterobacteriaceae</taxon>
        <taxon>Escherichia</taxon>
    </lineage>
</organism>
<dbReference type="GO" id="GO:0009289">
    <property type="term" value="C:pilus"/>
    <property type="evidence" value="ECO:0007669"/>
    <property type="project" value="UniProtKB-SubCell"/>
</dbReference>
<dbReference type="AlphaFoldDB" id="A0A376TN25"/>
<evidence type="ECO:0000313" key="8">
    <source>
        <dbReference type="EMBL" id="MUM73012.1"/>
    </source>
</evidence>
<dbReference type="InterPro" id="IPR036937">
    <property type="entry name" value="Adhesion_dom_fimbrial_sf"/>
</dbReference>
<protein>
    <submittedName>
        <fullName evidence="8">Fimbrial protein</fullName>
    </submittedName>
    <submittedName>
        <fullName evidence="9">Putative fimbrial-like protein</fullName>
    </submittedName>
</protein>
<dbReference type="Gene3D" id="2.60.40.3310">
    <property type="match status" value="1"/>
</dbReference>
<dbReference type="Proteomes" id="UP000254405">
    <property type="component" value="Unassembled WGS sequence"/>
</dbReference>
<dbReference type="Pfam" id="PF22003">
    <property type="entry name" value="MrkDrd"/>
    <property type="match status" value="1"/>
</dbReference>
<dbReference type="EMBL" id="UGCO01000001">
    <property type="protein sequence ID" value="STI78248.1"/>
    <property type="molecule type" value="Genomic_DNA"/>
</dbReference>
<feature type="chain" id="PRO_5041807590" evidence="5">
    <location>
        <begin position="21"/>
        <end position="315"/>
    </location>
</feature>
<dbReference type="SUPFAM" id="SSF49401">
    <property type="entry name" value="Bacterial adhesins"/>
    <property type="match status" value="1"/>
</dbReference>
<dbReference type="Proteomes" id="UP000490727">
    <property type="component" value="Unassembled WGS sequence"/>
</dbReference>
<evidence type="ECO:0000256" key="5">
    <source>
        <dbReference type="SAM" id="SignalP"/>
    </source>
</evidence>
<dbReference type="PANTHER" id="PTHR33420">
    <property type="entry name" value="FIMBRIAL SUBUNIT ELFA-RELATED"/>
    <property type="match status" value="1"/>
</dbReference>
<comment type="similarity">
    <text evidence="2">Belongs to the fimbrial protein family.</text>
</comment>
<dbReference type="GO" id="GO:0043709">
    <property type="term" value="P:cell adhesion involved in single-species biofilm formation"/>
    <property type="evidence" value="ECO:0007669"/>
    <property type="project" value="TreeGrafter"/>
</dbReference>
<dbReference type="Gene3D" id="2.60.40.1090">
    <property type="entry name" value="Fimbrial-type adhesion domain"/>
    <property type="match status" value="1"/>
</dbReference>
<evidence type="ECO:0000313" key="10">
    <source>
        <dbReference type="Proteomes" id="UP000254405"/>
    </source>
</evidence>
<feature type="domain" description="MrkD-like receptor binding" evidence="7">
    <location>
        <begin position="36"/>
        <end position="153"/>
    </location>
</feature>
<proteinExistence type="inferred from homology"/>
<feature type="signal peptide" evidence="5">
    <location>
        <begin position="1"/>
        <end position="20"/>
    </location>
</feature>
<evidence type="ECO:0000313" key="9">
    <source>
        <dbReference type="EMBL" id="STI78248.1"/>
    </source>
</evidence>
<dbReference type="InterPro" id="IPR050263">
    <property type="entry name" value="Bact_Fimbrial_Adh_Pro"/>
</dbReference>
<evidence type="ECO:0000256" key="4">
    <source>
        <dbReference type="ARBA" id="ARBA00023263"/>
    </source>
</evidence>
<dbReference type="EMBL" id="WOET01000008">
    <property type="protein sequence ID" value="MUM73012.1"/>
    <property type="molecule type" value="Genomic_DNA"/>
</dbReference>
<accession>A0A376TN25</accession>
<evidence type="ECO:0000259" key="6">
    <source>
        <dbReference type="Pfam" id="PF00419"/>
    </source>
</evidence>
<evidence type="ECO:0000256" key="2">
    <source>
        <dbReference type="ARBA" id="ARBA00006671"/>
    </source>
</evidence>
<dbReference type="InterPro" id="IPR000259">
    <property type="entry name" value="Adhesion_dom_fimbrial"/>
</dbReference>
<evidence type="ECO:0000259" key="7">
    <source>
        <dbReference type="Pfam" id="PF22003"/>
    </source>
</evidence>
<dbReference type="RefSeq" id="WP_032214508.1">
    <property type="nucleotide sequence ID" value="NZ_BFYR01000020.1"/>
</dbReference>
<keyword evidence="3 5" id="KW-0732">Signal</keyword>
<comment type="subcellular location">
    <subcellularLocation>
        <location evidence="1">Fimbrium</location>
    </subcellularLocation>
</comment>